<reference evidence="1 2" key="1">
    <citation type="submission" date="2013-08" db="EMBL/GenBank/DDBJ databases">
        <title>Lactobacillus wasatchii sp. WDC04, a late gas producing bacteria isolated from aged chedder cheese.</title>
        <authorList>
            <person name="Oberg C.J."/>
            <person name="Culumber M."/>
            <person name="McMahon D.J."/>
            <person name="Broadbent J.R."/>
            <person name="Oberg T.S."/>
            <person name="Ortaki F."/>
        </authorList>
    </citation>
    <scope>NUCLEOTIDE SEQUENCE [LARGE SCALE GENOMIC DNA]</scope>
    <source>
        <strain evidence="1 2">WDC04</strain>
    </source>
</reference>
<dbReference type="GO" id="GO:0016740">
    <property type="term" value="F:transferase activity"/>
    <property type="evidence" value="ECO:0007669"/>
    <property type="project" value="UniProtKB-KW"/>
</dbReference>
<dbReference type="PATRIC" id="fig|1335616.4.peg.1408"/>
<keyword evidence="1" id="KW-0808">Transferase</keyword>
<keyword evidence="2" id="KW-1185">Reference proteome</keyword>
<evidence type="ECO:0000313" key="1">
    <source>
        <dbReference type="EMBL" id="KIS03026.1"/>
    </source>
</evidence>
<protein>
    <submittedName>
        <fullName evidence="1">Riboflavin biosynthesis acetyltransferase RibT</fullName>
    </submittedName>
</protein>
<name>A0A0D1A8B9_9LACO</name>
<dbReference type="EMBL" id="AWTT01000035">
    <property type="protein sequence ID" value="KIS03026.1"/>
    <property type="molecule type" value="Genomic_DNA"/>
</dbReference>
<comment type="caution">
    <text evidence="1">The sequence shown here is derived from an EMBL/GenBank/DDBJ whole genome shotgun (WGS) entry which is preliminary data.</text>
</comment>
<proteinExistence type="predicted"/>
<dbReference type="AlphaFoldDB" id="A0A0D1A8B9"/>
<accession>A0A0D1A8B9</accession>
<evidence type="ECO:0000313" key="2">
    <source>
        <dbReference type="Proteomes" id="UP000032279"/>
    </source>
</evidence>
<dbReference type="RefSeq" id="WP_044011134.1">
    <property type="nucleotide sequence ID" value="NZ_AWTT01000035.1"/>
</dbReference>
<gene>
    <name evidence="1" type="primary">ribT</name>
    <name evidence="1" type="ORF">WDC_1405</name>
</gene>
<organism evidence="1 2">
    <name type="scientific">Paucilactobacillus wasatchensis</name>
    <dbReference type="NCBI Taxonomy" id="1335616"/>
    <lineage>
        <taxon>Bacteria</taxon>
        <taxon>Bacillati</taxon>
        <taxon>Bacillota</taxon>
        <taxon>Bacilli</taxon>
        <taxon>Lactobacillales</taxon>
        <taxon>Lactobacillaceae</taxon>
        <taxon>Paucilactobacillus</taxon>
    </lineage>
</organism>
<dbReference type="OrthoDB" id="2189687at2"/>
<sequence>MLIQYRNDYEKIAMGLLSFIPELKDLNHLKMEMKWFTQSDQRSMYLWRNEAEHFIGIVCLEVGVNFVLVRRLSFTPTERTGRNIFGLLTSIHHLYPDKKLLGTMATQPVITNWGKTLHG</sequence>
<dbReference type="STRING" id="1335616.WDC_1405"/>
<dbReference type="Proteomes" id="UP000032279">
    <property type="component" value="Unassembled WGS sequence"/>
</dbReference>